<dbReference type="EMBL" id="AK356447">
    <property type="protein sequence ID" value="BAJ87664.1"/>
    <property type="molecule type" value="mRNA"/>
</dbReference>
<name>F2CXU3_HORVV</name>
<organism evidence="1">
    <name type="scientific">Hordeum vulgare subsp. vulgare</name>
    <name type="common">Domesticated barley</name>
    <dbReference type="NCBI Taxonomy" id="112509"/>
    <lineage>
        <taxon>Eukaryota</taxon>
        <taxon>Viridiplantae</taxon>
        <taxon>Streptophyta</taxon>
        <taxon>Embryophyta</taxon>
        <taxon>Tracheophyta</taxon>
        <taxon>Spermatophyta</taxon>
        <taxon>Magnoliopsida</taxon>
        <taxon>Liliopsida</taxon>
        <taxon>Poales</taxon>
        <taxon>Poaceae</taxon>
        <taxon>BOP clade</taxon>
        <taxon>Pooideae</taxon>
        <taxon>Triticodae</taxon>
        <taxon>Triticeae</taxon>
        <taxon>Hordeinae</taxon>
        <taxon>Hordeum</taxon>
    </lineage>
</organism>
<dbReference type="AlphaFoldDB" id="F2CXU3"/>
<protein>
    <submittedName>
        <fullName evidence="1">Predicted protein</fullName>
    </submittedName>
</protein>
<sequence length="134" mass="14743">MGKVVLNLELLGHSSTLHAVRLVLLISWMGQASRVVPCAAGERRRTRVLSARCARRSEANPIGGLHLSASQPSRRLRNPWEAHPRRQGVFIPSMLSILDFGERRLTSRTLGCTPTSSIPKISFGEEHDVVNPGT</sequence>
<proteinExistence type="evidence at transcript level"/>
<accession>F2CXU3</accession>
<reference evidence="1" key="1">
    <citation type="journal article" date="2011" name="Plant Physiol.">
        <title>Comprehensive sequence analysis of 24,783 barley full-length cDNAs derived from 12 clone libraries.</title>
        <authorList>
            <person name="Matsumoto T."/>
            <person name="Tanaka T."/>
            <person name="Sakai H."/>
            <person name="Amano N."/>
            <person name="Kanamori H."/>
            <person name="Kurita K."/>
            <person name="Kikuta A."/>
            <person name="Kamiya K."/>
            <person name="Yamamoto M."/>
            <person name="Ikawa H."/>
            <person name="Fujii N."/>
            <person name="Hori K."/>
            <person name="Itoh T."/>
            <person name="Sato K."/>
        </authorList>
    </citation>
    <scope>NUCLEOTIDE SEQUENCE</scope>
    <source>
        <tissue evidence="1">Shoot</tissue>
    </source>
</reference>
<evidence type="ECO:0000313" key="1">
    <source>
        <dbReference type="EMBL" id="BAJ87664.1"/>
    </source>
</evidence>